<proteinExistence type="inferred from homology"/>
<accession>A0ABQ6V4H9</accession>
<evidence type="ECO:0000256" key="5">
    <source>
        <dbReference type="ARBA" id="ARBA00022827"/>
    </source>
</evidence>
<comment type="similarity">
    <text evidence="2">Belongs to the ferredoxin--NADP reductase type 1 family.</text>
</comment>
<protein>
    <recommendedName>
        <fullName evidence="3">ferredoxin--NADP(+) reductase</fullName>
        <ecNumber evidence="3">1.18.1.2</ecNumber>
    </recommendedName>
</protein>
<keyword evidence="7" id="KW-0560">Oxidoreductase</keyword>
<dbReference type="Gene3D" id="3.40.50.720">
    <property type="entry name" value="NAD(P)-binding Rossmann-like Domain"/>
    <property type="match status" value="1"/>
</dbReference>
<comment type="cofactor">
    <cofactor evidence="1">
        <name>FAD</name>
        <dbReference type="ChEBI" id="CHEBI:57692"/>
    </cofactor>
</comment>
<dbReference type="InterPro" id="IPR055275">
    <property type="entry name" value="Ferredox_Rdtase"/>
</dbReference>
<keyword evidence="11" id="KW-1185">Reference proteome</keyword>
<dbReference type="Proteomes" id="UP000478836">
    <property type="component" value="Unassembled WGS sequence"/>
</dbReference>
<dbReference type="Gene3D" id="3.50.50.60">
    <property type="entry name" value="FAD/NAD(P)-binding domain"/>
    <property type="match status" value="1"/>
</dbReference>
<feature type="domain" description="FAD/NAD(P)-binding" evidence="9">
    <location>
        <begin position="4"/>
        <end position="239"/>
    </location>
</feature>
<keyword evidence="4" id="KW-0285">Flavoprotein</keyword>
<comment type="catalytic activity">
    <reaction evidence="8">
        <text>2 reduced [2Fe-2S]-[ferredoxin] + NADP(+) + H(+) = 2 oxidized [2Fe-2S]-[ferredoxin] + NADPH</text>
        <dbReference type="Rhea" id="RHEA:20125"/>
        <dbReference type="Rhea" id="RHEA-COMP:10000"/>
        <dbReference type="Rhea" id="RHEA-COMP:10001"/>
        <dbReference type="ChEBI" id="CHEBI:15378"/>
        <dbReference type="ChEBI" id="CHEBI:33737"/>
        <dbReference type="ChEBI" id="CHEBI:33738"/>
        <dbReference type="ChEBI" id="CHEBI:57783"/>
        <dbReference type="ChEBI" id="CHEBI:58349"/>
        <dbReference type="EC" id="1.18.1.2"/>
    </reaction>
</comment>
<dbReference type="PANTHER" id="PTHR48467:SF1">
    <property type="entry name" value="GLUTAMATE SYNTHASE 1 [NADH], CHLOROPLASTIC-LIKE"/>
    <property type="match status" value="1"/>
</dbReference>
<evidence type="ECO:0000256" key="7">
    <source>
        <dbReference type="ARBA" id="ARBA00023002"/>
    </source>
</evidence>
<evidence type="ECO:0000259" key="9">
    <source>
        <dbReference type="Pfam" id="PF07992"/>
    </source>
</evidence>
<dbReference type="InterPro" id="IPR021163">
    <property type="entry name" value="Ferredox_Rdtase_adrenod"/>
</dbReference>
<dbReference type="PRINTS" id="PR00419">
    <property type="entry name" value="ADXRDTASE"/>
</dbReference>
<dbReference type="Pfam" id="PF07992">
    <property type="entry name" value="Pyr_redox_2"/>
    <property type="match status" value="1"/>
</dbReference>
<comment type="caution">
    <text evidence="10">The sequence shown here is derived from an EMBL/GenBank/DDBJ whole genome shotgun (WGS) entry which is preliminary data.</text>
</comment>
<reference evidence="11" key="1">
    <citation type="submission" date="2019-09" db="EMBL/GenBank/DDBJ databases">
        <title>Whole genome sequencing of Microbacterium maritypicum.</title>
        <authorList>
            <person name="Lenchi N."/>
        </authorList>
    </citation>
    <scope>NUCLEOTIDE SEQUENCE [LARGE SCALE GENOMIC DNA]</scope>
    <source>
        <strain evidence="11">G1</strain>
    </source>
</reference>
<sequence>MSPRIAVVGAGPAGIYAADILLTQLPDAKIDLIEKLPAPYGLVRYGVAPDHPRIRKIIDALHEVVGHPSIRLRCNVEVGADITVDELRAAYDGVVIATGADRDVPFEVPGAELPGSFGAADFVAWYDGHPDVPRDWGLDAESVAVLGAGNVALDVTRILAKHAAALESTDTPDPILDQLAASRVRDVHLFARRGPADVRFSALELRELGEQHDVEVIVDPAELALDAHAERMLEQFSQRRIIVRTLTEWAQRPQSGASQRIHLHFRHRPVRVRGTDRVESVEFERTASDPLGRMVGTGEFVSYDVGAVYRAIGYLSSPVPGVPFDAERGIVPNAEGRVLDGDGAPIPRLYATGWIKRGPIGLIGSTKSDAAQTVAHLVEDLAAAEAGSVESADPLAHLGAAVDREGWLRIDEAERRAGAARGRERTKIVDRRTMLGHAHLESVKETVR</sequence>
<dbReference type="InterPro" id="IPR036188">
    <property type="entry name" value="FAD/NAD-bd_sf"/>
</dbReference>
<name>A0ABQ6V4H9_9MICO</name>
<evidence type="ECO:0000256" key="8">
    <source>
        <dbReference type="ARBA" id="ARBA00047776"/>
    </source>
</evidence>
<evidence type="ECO:0000256" key="1">
    <source>
        <dbReference type="ARBA" id="ARBA00001974"/>
    </source>
</evidence>
<evidence type="ECO:0000256" key="6">
    <source>
        <dbReference type="ARBA" id="ARBA00022857"/>
    </source>
</evidence>
<dbReference type="RefSeq" id="WP_151460057.1">
    <property type="nucleotide sequence ID" value="NZ_WAAO01000003.1"/>
</dbReference>
<dbReference type="PIRSF" id="PIRSF000362">
    <property type="entry name" value="FNR"/>
    <property type="match status" value="1"/>
</dbReference>
<dbReference type="InterPro" id="IPR023753">
    <property type="entry name" value="FAD/NAD-binding_dom"/>
</dbReference>
<dbReference type="PANTHER" id="PTHR48467">
    <property type="entry name" value="GLUTAMATE SYNTHASE 1 [NADH], CHLOROPLASTIC-LIKE"/>
    <property type="match status" value="1"/>
</dbReference>
<dbReference type="GeneID" id="77478074"/>
<evidence type="ECO:0000256" key="3">
    <source>
        <dbReference type="ARBA" id="ARBA00013223"/>
    </source>
</evidence>
<dbReference type="EMBL" id="WAAO01000003">
    <property type="protein sequence ID" value="KAB1862610.1"/>
    <property type="molecule type" value="Genomic_DNA"/>
</dbReference>
<keyword evidence="6" id="KW-0521">NADP</keyword>
<gene>
    <name evidence="10" type="ORF">F6A08_16530</name>
</gene>
<dbReference type="EC" id="1.18.1.2" evidence="3"/>
<keyword evidence="5" id="KW-0274">FAD</keyword>
<dbReference type="SUPFAM" id="SSF51971">
    <property type="entry name" value="Nucleotide-binding domain"/>
    <property type="match status" value="1"/>
</dbReference>
<evidence type="ECO:0000256" key="2">
    <source>
        <dbReference type="ARBA" id="ARBA00008312"/>
    </source>
</evidence>
<evidence type="ECO:0000313" key="10">
    <source>
        <dbReference type="EMBL" id="KAB1862610.1"/>
    </source>
</evidence>
<evidence type="ECO:0000313" key="11">
    <source>
        <dbReference type="Proteomes" id="UP000478836"/>
    </source>
</evidence>
<organism evidence="10 11">
    <name type="scientific">Microbacterium algeriense</name>
    <dbReference type="NCBI Taxonomy" id="2615184"/>
    <lineage>
        <taxon>Bacteria</taxon>
        <taxon>Bacillati</taxon>
        <taxon>Actinomycetota</taxon>
        <taxon>Actinomycetes</taxon>
        <taxon>Micrococcales</taxon>
        <taxon>Microbacteriaceae</taxon>
        <taxon>Microbacterium</taxon>
    </lineage>
</organism>
<evidence type="ECO:0000256" key="4">
    <source>
        <dbReference type="ARBA" id="ARBA00022630"/>
    </source>
</evidence>